<sequence length="45" mass="4639">MQTQTRVQVDAVADAPLPDEAVDAPQPGDGGARVAQWARVSGYGS</sequence>
<protein>
    <submittedName>
        <fullName evidence="1">Uncharacterized protein</fullName>
    </submittedName>
</protein>
<name>A0A6J4M682_9GAMM</name>
<reference evidence="1" key="1">
    <citation type="submission" date="2020-02" db="EMBL/GenBank/DDBJ databases">
        <authorList>
            <person name="Meier V. D."/>
        </authorList>
    </citation>
    <scope>NUCLEOTIDE SEQUENCE</scope>
    <source>
        <strain evidence="1">AVDCRST_MAG71</strain>
    </source>
</reference>
<organism evidence="1">
    <name type="scientific">uncultured Lysobacter sp</name>
    <dbReference type="NCBI Taxonomy" id="271060"/>
    <lineage>
        <taxon>Bacteria</taxon>
        <taxon>Pseudomonadati</taxon>
        <taxon>Pseudomonadota</taxon>
        <taxon>Gammaproteobacteria</taxon>
        <taxon>Lysobacterales</taxon>
        <taxon>Lysobacteraceae</taxon>
        <taxon>Lysobacter</taxon>
        <taxon>environmental samples</taxon>
    </lineage>
</organism>
<accession>A0A6J4M682</accession>
<dbReference type="EMBL" id="CADCUA010000659">
    <property type="protein sequence ID" value="CAA9351357.1"/>
    <property type="molecule type" value="Genomic_DNA"/>
</dbReference>
<evidence type="ECO:0000313" key="1">
    <source>
        <dbReference type="EMBL" id="CAA9351357.1"/>
    </source>
</evidence>
<gene>
    <name evidence="1" type="ORF">AVDCRST_MAG71-2794</name>
</gene>
<proteinExistence type="predicted"/>
<dbReference type="AlphaFoldDB" id="A0A6J4M682"/>